<evidence type="ECO:0000313" key="4">
    <source>
        <dbReference type="Proteomes" id="UP000180254"/>
    </source>
</evidence>
<dbReference type="InterPro" id="IPR001119">
    <property type="entry name" value="SLH_dom"/>
</dbReference>
<dbReference type="Proteomes" id="UP000180254">
    <property type="component" value="Unassembled WGS sequence"/>
</dbReference>
<dbReference type="RefSeq" id="WP_211266226.1">
    <property type="nucleotide sequence ID" value="NZ_MKIE01000001.1"/>
</dbReference>
<dbReference type="SUPFAM" id="SSF51445">
    <property type="entry name" value="(Trans)glycosidases"/>
    <property type="match status" value="1"/>
</dbReference>
<dbReference type="InterPro" id="IPR003790">
    <property type="entry name" value="GHL10"/>
</dbReference>
<reference evidence="3 4" key="1">
    <citation type="submission" date="2016-09" db="EMBL/GenBank/DDBJ databases">
        <title>Genome sequence of Eubacterium angustum.</title>
        <authorList>
            <person name="Poehlein A."/>
            <person name="Daniel R."/>
        </authorList>
    </citation>
    <scope>NUCLEOTIDE SEQUENCE [LARGE SCALE GENOMIC DNA]</scope>
    <source>
        <strain evidence="3 4">DSM 1989</strain>
    </source>
</reference>
<dbReference type="InterPro" id="IPR017853">
    <property type="entry name" value="GH"/>
</dbReference>
<dbReference type="STRING" id="39480.EUAN_01360"/>
<name>A0A1S1V9L1_9FIRM</name>
<protein>
    <submittedName>
        <fullName evidence="3">Endo-1,4-beta-xylanase A</fullName>
        <ecNumber evidence="3">3.2.1.8</ecNumber>
    </submittedName>
</protein>
<keyword evidence="3" id="KW-0119">Carbohydrate metabolism</keyword>
<dbReference type="Pfam" id="PF02638">
    <property type="entry name" value="GHL10"/>
    <property type="match status" value="1"/>
</dbReference>
<keyword evidence="4" id="KW-1185">Reference proteome</keyword>
<keyword evidence="3" id="KW-0378">Hydrolase</keyword>
<dbReference type="Gene3D" id="3.20.20.80">
    <property type="entry name" value="Glycosidases"/>
    <property type="match status" value="1"/>
</dbReference>
<dbReference type="Pfam" id="PF00395">
    <property type="entry name" value="SLH"/>
    <property type="match status" value="2"/>
</dbReference>
<dbReference type="GO" id="GO:0045493">
    <property type="term" value="P:xylan catabolic process"/>
    <property type="evidence" value="ECO:0007669"/>
    <property type="project" value="UniProtKB-KW"/>
</dbReference>
<keyword evidence="1" id="KW-0732">Signal</keyword>
<dbReference type="PANTHER" id="PTHR43405:SF1">
    <property type="entry name" value="GLYCOSYL HYDROLASE DIGH"/>
    <property type="match status" value="1"/>
</dbReference>
<comment type="caution">
    <text evidence="3">The sequence shown here is derived from an EMBL/GenBank/DDBJ whole genome shotgun (WGS) entry which is preliminary data.</text>
</comment>
<dbReference type="GO" id="GO:0031176">
    <property type="term" value="F:endo-1,4-beta-xylanase activity"/>
    <property type="evidence" value="ECO:0007669"/>
    <property type="project" value="UniProtKB-EC"/>
</dbReference>
<gene>
    <name evidence="3" type="primary">xynA1_1</name>
    <name evidence="3" type="ORF">EUAN_01360</name>
</gene>
<proteinExistence type="predicted"/>
<dbReference type="InterPro" id="IPR052177">
    <property type="entry name" value="Divisome_Glycosyl_Hydrolase"/>
</dbReference>
<feature type="domain" description="SLH" evidence="2">
    <location>
        <begin position="542"/>
        <end position="601"/>
    </location>
</feature>
<dbReference type="PANTHER" id="PTHR43405">
    <property type="entry name" value="GLYCOSYL HYDROLASE DIGH"/>
    <property type="match status" value="1"/>
</dbReference>
<evidence type="ECO:0000259" key="2">
    <source>
        <dbReference type="PROSITE" id="PS51272"/>
    </source>
</evidence>
<evidence type="ECO:0000313" key="3">
    <source>
        <dbReference type="EMBL" id="OHW63272.1"/>
    </source>
</evidence>
<feature type="domain" description="SLH" evidence="2">
    <location>
        <begin position="671"/>
        <end position="726"/>
    </location>
</feature>
<dbReference type="PROSITE" id="PS51272">
    <property type="entry name" value="SLH"/>
    <property type="match status" value="3"/>
</dbReference>
<dbReference type="AlphaFoldDB" id="A0A1S1V9L1"/>
<dbReference type="EMBL" id="MKIE01000001">
    <property type="protein sequence ID" value="OHW63272.1"/>
    <property type="molecule type" value="Genomic_DNA"/>
</dbReference>
<dbReference type="EC" id="3.2.1.8" evidence="3"/>
<keyword evidence="3" id="KW-0624">Polysaccharide degradation</keyword>
<keyword evidence="3" id="KW-0326">Glycosidase</keyword>
<accession>A0A1S1V9L1</accession>
<organism evidence="3 4">
    <name type="scientific">Andreesenia angusta</name>
    <dbReference type="NCBI Taxonomy" id="39480"/>
    <lineage>
        <taxon>Bacteria</taxon>
        <taxon>Bacillati</taxon>
        <taxon>Bacillota</taxon>
        <taxon>Tissierellia</taxon>
        <taxon>Tissierellales</taxon>
        <taxon>Gottschalkiaceae</taxon>
        <taxon>Andreesenia</taxon>
    </lineage>
</organism>
<sequence>MKRKEILFRKFASGLLAFALMAGVLPTNGFSAEMWESYSQYIPQSTPVQKRHLRGAWISSVINLDWPTKQTSLIANSEERIAKSKQELVAIMDRAEDMNMNALYFQVSPEGDALYSSDIVPWSRYLTGTFGKGPGFDPLQFAVEEAHKRNIELHAWLNPYRVAMSTDDAMRATLNVEKSVYKDHPDWIRAASNRLIVDPGIPEAKSWVVSRVMEVVQKYDVDGIHFDDYFYLSGVDDQSTFEKYNAGEFSSIGDWRRNNTYELVKEISEKIESEKPWVKFGISPSGVWANKKDGYPDGSNTSASLTHYDKSYADTKKWITEEIIDYIAPQVYWSFENKAAPYGELGTWWSEVVKGKDVHLYMGQALYKANDDTDPAFQGTRAVDEFKRQLKFNAMKPEISGSIMFRFRNVYDAGKQDVVKAIENDLWAKKALVPVMGWKGGKAPKSPESGNVELSSEGVKLSFLDKDTSTAYYAVYRVDKSVGLDVNTDQSANYLVGTVRKSGQTASFTDRGNYDKNTVYAVTSLDRLHNESSPRVVGANNSKYFYDVGAGSGWAIAAVDGLYEREVVKGIGNGLFAPGSSVRRADFLIMVMNSYGIEVEENLTDNFSDAGSTYYTDYLATAKKHGIVQGVGDGKFNPEGSISRQDMFVILHRALKSIGQLPTAGEPVRKLEDYADRGEIADYALEAMKLFVETGVVQGDGGYLRPLNSSSRAEASQVMYNLISDI</sequence>
<keyword evidence="3" id="KW-0858">Xylan degradation</keyword>
<feature type="domain" description="SLH" evidence="2">
    <location>
        <begin position="602"/>
        <end position="665"/>
    </location>
</feature>
<evidence type="ECO:0000256" key="1">
    <source>
        <dbReference type="ARBA" id="ARBA00022729"/>
    </source>
</evidence>